<comment type="catalytic activity">
    <reaction evidence="1 18 19">
        <text>(6R)-NADHX = (6S)-NADHX</text>
        <dbReference type="Rhea" id="RHEA:32215"/>
        <dbReference type="ChEBI" id="CHEBI:64074"/>
        <dbReference type="ChEBI" id="CHEBI:64075"/>
        <dbReference type="EC" id="5.1.99.6"/>
    </reaction>
</comment>
<dbReference type="HAMAP" id="MF_01965">
    <property type="entry name" value="NADHX_dehydratase"/>
    <property type="match status" value="1"/>
</dbReference>
<sequence length="510" mass="56272">MYVVTGAEMHQIDRHTMREIGLKEEVLMENAGQACYQHLIKFISKKENLVVLVGTGNNGGDGFVIGRLLKEAGYNVDVWVIPPEQKIRGTASVHKRIFERFGYEWKPFETNEELFQSNLKNYSIVIDALLGTGVKGKPRSPYREIIEAINHLPVKKISVDIPSGVSPVEGDSDPIGIKADETYTLQAPKLSAYSYPTASFYGKVHVLSIGIPKVSFEHVGVSRRLITEEQVKKTLTKRMPDAHKGSVGRALIIGGALQMTGAPVLTTYACLRSGAGLVTLAVPDSIQPIVSQKLTESTFYPFKSKNGQIESGQLENVDYYSNFQGVAIGPGMGREQEHQLFHAFKNYVGPLVIDADGLYHLSRELQLWKKERRSAPTIITPHPGEMASLTKLSIQEVEANRFDVSKQFAMTYNMYVVLKGPFTIITTPAGEQWINVTGNESLAKGGSGDVLTGMILAFLLQHKNIAAAIYNAVYIHGKTADMLIKTHDVWSVLASDIANNLPKVILSMRK</sequence>
<evidence type="ECO:0000256" key="5">
    <source>
        <dbReference type="ARBA" id="ARBA00022723"/>
    </source>
</evidence>
<reference evidence="22" key="1">
    <citation type="submission" date="2010-12" db="EMBL/GenBank/DDBJ databases">
        <title>Complete sequence of Bacillus cellulosilyticus DSM 2522.</title>
        <authorList>
            <consortium name="US DOE Joint Genome Institute"/>
            <person name="Lucas S."/>
            <person name="Copeland A."/>
            <person name="Lapidus A."/>
            <person name="Cheng J.-F."/>
            <person name="Bruce D."/>
            <person name="Goodwin L."/>
            <person name="Pitluck S."/>
            <person name="Chertkov O."/>
            <person name="Detter J.C."/>
            <person name="Han C."/>
            <person name="Tapia R."/>
            <person name="Land M."/>
            <person name="Hauser L."/>
            <person name="Jeffries C."/>
            <person name="Kyrpides N."/>
            <person name="Ivanova N."/>
            <person name="Mikhailova N."/>
            <person name="Brumm P."/>
            <person name="Mead D."/>
            <person name="Woyke T."/>
        </authorList>
    </citation>
    <scope>NUCLEOTIDE SEQUENCE [LARGE SCALE GENOMIC DNA]</scope>
    <source>
        <strain evidence="22">DSM 2522</strain>
    </source>
</reference>
<dbReference type="PIRSF" id="PIRSF017184">
    <property type="entry name" value="Nnr"/>
    <property type="match status" value="1"/>
</dbReference>
<feature type="binding site" evidence="18">
    <location>
        <position position="160"/>
    </location>
    <ligand>
        <name>(6S)-NADPHX</name>
        <dbReference type="ChEBI" id="CHEBI:64076"/>
    </ligand>
</feature>
<feature type="binding site" evidence="18">
    <location>
        <begin position="131"/>
        <end position="137"/>
    </location>
    <ligand>
        <name>(6S)-NADPHX</name>
        <dbReference type="ChEBI" id="CHEBI:64076"/>
    </ligand>
</feature>
<keyword evidence="9 18" id="KW-0630">Potassium</keyword>
<dbReference type="Gene3D" id="3.40.50.10260">
    <property type="entry name" value="YjeF N-terminal domain"/>
    <property type="match status" value="1"/>
</dbReference>
<evidence type="ECO:0000313" key="22">
    <source>
        <dbReference type="EMBL" id="ADU28623.1"/>
    </source>
</evidence>
<feature type="binding site" evidence="17">
    <location>
        <position position="262"/>
    </location>
    <ligand>
        <name>(6S)-NADPHX</name>
        <dbReference type="ChEBI" id="CHEBI:64076"/>
    </ligand>
</feature>
<dbReference type="InterPro" id="IPR017953">
    <property type="entry name" value="Carbohydrate_kinase_pred_CS"/>
</dbReference>
<keyword evidence="22" id="KW-0418">Kinase</keyword>
<dbReference type="SUPFAM" id="SSF64153">
    <property type="entry name" value="YjeF N-terminal domain-like"/>
    <property type="match status" value="1"/>
</dbReference>
<dbReference type="eggNOG" id="COG0063">
    <property type="taxonomic scope" value="Bacteria"/>
</dbReference>
<dbReference type="NCBIfam" id="TIGR00197">
    <property type="entry name" value="yjeF_nterm"/>
    <property type="match status" value="1"/>
</dbReference>
<dbReference type="Gene3D" id="3.40.1190.20">
    <property type="match status" value="1"/>
</dbReference>
<keyword evidence="13" id="KW-0511">Multifunctional enzyme</keyword>
<evidence type="ECO:0000256" key="11">
    <source>
        <dbReference type="ARBA" id="ARBA00023235"/>
    </source>
</evidence>
<dbReference type="NCBIfam" id="TIGR00196">
    <property type="entry name" value="yjeF_cterm"/>
    <property type="match status" value="1"/>
</dbReference>
<evidence type="ECO:0000256" key="19">
    <source>
        <dbReference type="PIRNR" id="PIRNR017184"/>
    </source>
</evidence>
<feature type="binding site" evidence="17">
    <location>
        <position position="382"/>
    </location>
    <ligand>
        <name>(6S)-NADPHX</name>
        <dbReference type="ChEBI" id="CHEBI:64076"/>
    </ligand>
</feature>
<dbReference type="InterPro" id="IPR036652">
    <property type="entry name" value="YjeF_N_dom_sf"/>
</dbReference>
<dbReference type="SUPFAM" id="SSF53613">
    <property type="entry name" value="Ribokinase-like"/>
    <property type="match status" value="1"/>
</dbReference>
<evidence type="ECO:0000256" key="7">
    <source>
        <dbReference type="ARBA" id="ARBA00022840"/>
    </source>
</evidence>
<dbReference type="PROSITE" id="PS01050">
    <property type="entry name" value="YJEF_C_2"/>
    <property type="match status" value="1"/>
</dbReference>
<feature type="binding site" evidence="18">
    <location>
        <begin position="57"/>
        <end position="61"/>
    </location>
    <ligand>
        <name>(6S)-NADPHX</name>
        <dbReference type="ChEBI" id="CHEBI:64076"/>
    </ligand>
</feature>
<evidence type="ECO:0000256" key="8">
    <source>
        <dbReference type="ARBA" id="ARBA00022857"/>
    </source>
</evidence>
<evidence type="ECO:0000256" key="4">
    <source>
        <dbReference type="ARBA" id="ARBA00009524"/>
    </source>
</evidence>
<keyword evidence="10 17" id="KW-0520">NAD</keyword>
<comment type="similarity">
    <text evidence="4 19">In the C-terminal section; belongs to the NnrD/CARKD family.</text>
</comment>
<evidence type="ECO:0000259" key="20">
    <source>
        <dbReference type="PROSITE" id="PS51383"/>
    </source>
</evidence>
<accession>E6TV40</accession>
<comment type="similarity">
    <text evidence="17">Belongs to the NnrD/CARKD family.</text>
</comment>
<evidence type="ECO:0000256" key="15">
    <source>
        <dbReference type="ARBA" id="ARBA00048238"/>
    </source>
</evidence>
<evidence type="ECO:0000256" key="16">
    <source>
        <dbReference type="ARBA" id="ARBA00049209"/>
    </source>
</evidence>
<dbReference type="AlphaFoldDB" id="E6TV40"/>
<comment type="catalytic activity">
    <reaction evidence="15 17 19">
        <text>(6S)-NADHX + ADP = AMP + phosphate + NADH + H(+)</text>
        <dbReference type="Rhea" id="RHEA:32223"/>
        <dbReference type="ChEBI" id="CHEBI:15378"/>
        <dbReference type="ChEBI" id="CHEBI:43474"/>
        <dbReference type="ChEBI" id="CHEBI:57945"/>
        <dbReference type="ChEBI" id="CHEBI:64074"/>
        <dbReference type="ChEBI" id="CHEBI:456215"/>
        <dbReference type="ChEBI" id="CHEBI:456216"/>
        <dbReference type="EC" id="4.2.1.136"/>
    </reaction>
</comment>
<comment type="catalytic activity">
    <reaction evidence="2 18 19">
        <text>(6R)-NADPHX = (6S)-NADPHX</text>
        <dbReference type="Rhea" id="RHEA:32227"/>
        <dbReference type="ChEBI" id="CHEBI:64076"/>
        <dbReference type="ChEBI" id="CHEBI:64077"/>
        <dbReference type="EC" id="5.1.99.6"/>
    </reaction>
</comment>
<keyword evidence="8 17" id="KW-0521">NADP</keyword>
<dbReference type="GO" id="GO:0110051">
    <property type="term" value="P:metabolite repair"/>
    <property type="evidence" value="ECO:0007669"/>
    <property type="project" value="TreeGrafter"/>
</dbReference>
<comment type="cofactor">
    <cofactor evidence="18 19">
        <name>K(+)</name>
        <dbReference type="ChEBI" id="CHEBI:29103"/>
    </cofactor>
    <text evidence="18 19">Binds 1 potassium ion per subunit.</text>
</comment>
<dbReference type="PROSITE" id="PS51383">
    <property type="entry name" value="YJEF_C_3"/>
    <property type="match status" value="1"/>
</dbReference>
<proteinExistence type="inferred from homology"/>
<comment type="subunit">
    <text evidence="17">Homotetramer.</text>
</comment>
<comment type="cofactor">
    <cofactor evidence="17">
        <name>Mg(2+)</name>
        <dbReference type="ChEBI" id="CHEBI:18420"/>
    </cofactor>
</comment>
<dbReference type="KEGG" id="bco:Bcell_0337"/>
<dbReference type="GO" id="GO:0052855">
    <property type="term" value="F:ADP-dependent NAD(P)H-hydrate dehydratase activity"/>
    <property type="evidence" value="ECO:0007669"/>
    <property type="project" value="UniProtKB-UniRule"/>
</dbReference>
<dbReference type="EC" id="5.1.99.6" evidence="19"/>
<dbReference type="PANTHER" id="PTHR12592">
    <property type="entry name" value="ATP-DEPENDENT (S)-NAD(P)H-HYDRATE DEHYDRATASE FAMILY MEMBER"/>
    <property type="match status" value="1"/>
</dbReference>
<evidence type="ECO:0000256" key="14">
    <source>
        <dbReference type="ARBA" id="ARBA00025153"/>
    </source>
</evidence>
<keyword evidence="23" id="KW-1185">Reference proteome</keyword>
<feature type="binding site" evidence="17">
    <location>
        <position position="448"/>
    </location>
    <ligand>
        <name>AMP</name>
        <dbReference type="ChEBI" id="CHEBI:456215"/>
    </ligand>
</feature>
<evidence type="ECO:0000256" key="10">
    <source>
        <dbReference type="ARBA" id="ARBA00023027"/>
    </source>
</evidence>
<keyword evidence="12 17" id="KW-0456">Lyase</keyword>
<evidence type="ECO:0000256" key="17">
    <source>
        <dbReference type="HAMAP-Rule" id="MF_01965"/>
    </source>
</evidence>
<dbReference type="HOGENOM" id="CLU_024853_4_1_9"/>
<dbReference type="EMBL" id="CP002394">
    <property type="protein sequence ID" value="ADU28623.1"/>
    <property type="molecule type" value="Genomic_DNA"/>
</dbReference>
<feature type="binding site" evidence="18">
    <location>
        <position position="127"/>
    </location>
    <ligand>
        <name>K(+)</name>
        <dbReference type="ChEBI" id="CHEBI:29103"/>
    </ligand>
</feature>
<dbReference type="GO" id="GO:0046496">
    <property type="term" value="P:nicotinamide nucleotide metabolic process"/>
    <property type="evidence" value="ECO:0007669"/>
    <property type="project" value="UniProtKB-UniRule"/>
</dbReference>
<dbReference type="eggNOG" id="COG0062">
    <property type="taxonomic scope" value="Bacteria"/>
</dbReference>
<evidence type="ECO:0000259" key="21">
    <source>
        <dbReference type="PROSITE" id="PS51385"/>
    </source>
</evidence>
<dbReference type="GO" id="GO:0016301">
    <property type="term" value="F:kinase activity"/>
    <property type="evidence" value="ECO:0007669"/>
    <property type="project" value="UniProtKB-KW"/>
</dbReference>
<dbReference type="STRING" id="649639.Bcell_0337"/>
<dbReference type="PANTHER" id="PTHR12592:SF0">
    <property type="entry name" value="ATP-DEPENDENT (S)-NAD(P)H-HYDRATE DEHYDRATASE"/>
    <property type="match status" value="1"/>
</dbReference>
<keyword evidence="22" id="KW-0808">Transferase</keyword>
<evidence type="ECO:0000256" key="2">
    <source>
        <dbReference type="ARBA" id="ARBA00000909"/>
    </source>
</evidence>
<dbReference type="Proteomes" id="UP000001401">
    <property type="component" value="Chromosome"/>
</dbReference>
<feature type="binding site" evidence="17">
    <location>
        <begin position="419"/>
        <end position="423"/>
    </location>
    <ligand>
        <name>AMP</name>
        <dbReference type="ChEBI" id="CHEBI:456215"/>
    </ligand>
</feature>
<feature type="binding site" evidence="18">
    <location>
        <position position="163"/>
    </location>
    <ligand>
        <name>K(+)</name>
        <dbReference type="ChEBI" id="CHEBI:29103"/>
    </ligand>
</feature>
<dbReference type="CDD" id="cd01171">
    <property type="entry name" value="YXKO-related"/>
    <property type="match status" value="1"/>
</dbReference>
<gene>
    <name evidence="18" type="primary">nnrE</name>
    <name evidence="17" type="synonym">nnrD</name>
    <name evidence="22" type="ordered locus">Bcell_0337</name>
</gene>
<comment type="function">
    <text evidence="14 19">Bifunctional enzyme that catalyzes the epimerization of the S- and R-forms of NAD(P)HX and the dehydration of the S-form of NAD(P)HX at the expense of ADP, which is converted to AMP. This allows the repair of both epimers of NAD(P)HX, a damaged form of NAD(P)H that is a result of enzymatic or heat-dependent hydration.</text>
</comment>
<dbReference type="EC" id="4.2.1.136" evidence="19"/>
<organism evidence="22 23">
    <name type="scientific">Evansella cellulosilytica (strain ATCC 21833 / DSM 2522 / FERM P-1141 / JCM 9156 / N-4)</name>
    <name type="common">Bacillus cellulosilyticus</name>
    <dbReference type="NCBI Taxonomy" id="649639"/>
    <lineage>
        <taxon>Bacteria</taxon>
        <taxon>Bacillati</taxon>
        <taxon>Bacillota</taxon>
        <taxon>Bacilli</taxon>
        <taxon>Bacillales</taxon>
        <taxon>Bacillaceae</taxon>
        <taxon>Evansella</taxon>
    </lineage>
</organism>
<dbReference type="Pfam" id="PF03853">
    <property type="entry name" value="YjeF_N"/>
    <property type="match status" value="1"/>
</dbReference>
<dbReference type="InterPro" id="IPR004443">
    <property type="entry name" value="YjeF_N_dom"/>
</dbReference>
<name>E6TV40_EVAC2</name>
<evidence type="ECO:0000256" key="9">
    <source>
        <dbReference type="ARBA" id="ARBA00022958"/>
    </source>
</evidence>
<comment type="similarity">
    <text evidence="18">Belongs to the NnrE/AIBP family.</text>
</comment>
<keyword evidence="11 18" id="KW-0413">Isomerase</keyword>
<comment type="similarity">
    <text evidence="3 19">In the N-terminal section; belongs to the NnrE/AIBP family.</text>
</comment>
<dbReference type="RefSeq" id="WP_013486964.1">
    <property type="nucleotide sequence ID" value="NC_014829.1"/>
</dbReference>
<evidence type="ECO:0000313" key="23">
    <source>
        <dbReference type="Proteomes" id="UP000001401"/>
    </source>
</evidence>
<dbReference type="HAMAP" id="MF_01966">
    <property type="entry name" value="NADHX_epimerase"/>
    <property type="match status" value="1"/>
</dbReference>
<protein>
    <recommendedName>
        <fullName evidence="19">Bifunctional NAD(P)H-hydrate repair enzyme</fullName>
    </recommendedName>
    <alternativeName>
        <fullName evidence="19">Nicotinamide nucleotide repair protein</fullName>
    </alternativeName>
    <domain>
        <recommendedName>
            <fullName evidence="19">ADP-dependent (S)-NAD(P)H-hydrate dehydratase</fullName>
            <ecNumber evidence="19">4.2.1.136</ecNumber>
        </recommendedName>
        <alternativeName>
            <fullName evidence="19">ADP-dependent NAD(P)HX dehydratase</fullName>
        </alternativeName>
    </domain>
    <domain>
        <recommendedName>
            <fullName evidence="19">NAD(P)H-hydrate epimerase</fullName>
            <ecNumber evidence="19">5.1.99.6</ecNumber>
        </recommendedName>
    </domain>
</protein>
<comment type="catalytic activity">
    <reaction evidence="16 17 19">
        <text>(6S)-NADPHX + ADP = AMP + phosphate + NADPH + H(+)</text>
        <dbReference type="Rhea" id="RHEA:32235"/>
        <dbReference type="ChEBI" id="CHEBI:15378"/>
        <dbReference type="ChEBI" id="CHEBI:43474"/>
        <dbReference type="ChEBI" id="CHEBI:57783"/>
        <dbReference type="ChEBI" id="CHEBI:64076"/>
        <dbReference type="ChEBI" id="CHEBI:456215"/>
        <dbReference type="ChEBI" id="CHEBI:456216"/>
        <dbReference type="EC" id="4.2.1.136"/>
    </reaction>
</comment>
<dbReference type="Pfam" id="PF01256">
    <property type="entry name" value="Carb_kinase"/>
    <property type="match status" value="1"/>
</dbReference>
<dbReference type="GO" id="GO:0005524">
    <property type="term" value="F:ATP binding"/>
    <property type="evidence" value="ECO:0007669"/>
    <property type="project" value="UniProtKB-UniRule"/>
</dbReference>
<dbReference type="InterPro" id="IPR000631">
    <property type="entry name" value="CARKD"/>
</dbReference>
<feature type="domain" description="YjeF C-terminal" evidence="20">
    <location>
        <begin position="227"/>
        <end position="508"/>
    </location>
</feature>
<dbReference type="GO" id="GO:0046872">
    <property type="term" value="F:metal ion binding"/>
    <property type="evidence" value="ECO:0007669"/>
    <property type="project" value="UniProtKB-UniRule"/>
</dbReference>
<evidence type="ECO:0000256" key="18">
    <source>
        <dbReference type="HAMAP-Rule" id="MF_01966"/>
    </source>
</evidence>
<dbReference type="GO" id="GO:0052856">
    <property type="term" value="F:NAD(P)HX epimerase activity"/>
    <property type="evidence" value="ECO:0007669"/>
    <property type="project" value="UniProtKB-UniRule"/>
</dbReference>
<dbReference type="PROSITE" id="PS51385">
    <property type="entry name" value="YJEF_N"/>
    <property type="match status" value="1"/>
</dbReference>
<dbReference type="OrthoDB" id="9806925at2"/>
<comment type="function">
    <text evidence="17">Catalyzes the dehydration of the S-form of NAD(P)HX at the expense of ADP, which is converted to AMP. Together with NAD(P)HX epimerase, which catalyzes the epimerization of the S- and R-forms, the enzyme allows the repair of both epimers of NAD(P)HX, a damaged form of NAD(P)H that is a result of enzymatic or heat-dependent hydration.</text>
</comment>
<evidence type="ECO:0000256" key="1">
    <source>
        <dbReference type="ARBA" id="ARBA00000013"/>
    </source>
</evidence>
<evidence type="ECO:0000256" key="12">
    <source>
        <dbReference type="ARBA" id="ARBA00023239"/>
    </source>
</evidence>
<feature type="domain" description="YjeF N-terminal" evidence="21">
    <location>
        <begin position="9"/>
        <end position="217"/>
    </location>
</feature>
<evidence type="ECO:0000256" key="6">
    <source>
        <dbReference type="ARBA" id="ARBA00022741"/>
    </source>
</evidence>
<dbReference type="InterPro" id="IPR030677">
    <property type="entry name" value="Nnr"/>
</dbReference>
<dbReference type="InterPro" id="IPR029056">
    <property type="entry name" value="Ribokinase-like"/>
</dbReference>
<keyword evidence="6 17" id="KW-0547">Nucleotide-binding</keyword>
<evidence type="ECO:0000256" key="13">
    <source>
        <dbReference type="ARBA" id="ARBA00023268"/>
    </source>
</evidence>
<feature type="binding site" evidence="17">
    <location>
        <position position="449"/>
    </location>
    <ligand>
        <name>(6S)-NADPHX</name>
        <dbReference type="ChEBI" id="CHEBI:64076"/>
    </ligand>
</feature>
<feature type="binding site" evidence="18">
    <location>
        <position position="142"/>
    </location>
    <ligand>
        <name>(6S)-NADPHX</name>
        <dbReference type="ChEBI" id="CHEBI:64076"/>
    </ligand>
</feature>
<evidence type="ECO:0000256" key="3">
    <source>
        <dbReference type="ARBA" id="ARBA00006001"/>
    </source>
</evidence>
<keyword evidence="5 18" id="KW-0479">Metal-binding</keyword>
<feature type="binding site" evidence="18">
    <location>
        <position position="58"/>
    </location>
    <ligand>
        <name>K(+)</name>
        <dbReference type="ChEBI" id="CHEBI:29103"/>
    </ligand>
</feature>
<keyword evidence="7 17" id="KW-0067">ATP-binding</keyword>
<comment type="function">
    <text evidence="18">Catalyzes the epimerization of the S- and R-forms of NAD(P)HX, a damaged form of NAD(P)H that is a result of enzymatic or heat-dependent hydration. This is a prerequisite for the S-specific NAD(P)H-hydrate dehydratase to allow the repair of both epimers of NAD(P)HX.</text>
</comment>
<feature type="binding site" evidence="17">
    <location>
        <position position="331"/>
    </location>
    <ligand>
        <name>(6S)-NADPHX</name>
        <dbReference type="ChEBI" id="CHEBI:64076"/>
    </ligand>
</feature>